<dbReference type="InterPro" id="IPR053140">
    <property type="entry name" value="GDSL_Rv0518-like"/>
</dbReference>
<dbReference type="Pfam" id="PF13472">
    <property type="entry name" value="Lipase_GDSL_2"/>
    <property type="match status" value="1"/>
</dbReference>
<feature type="compositionally biased region" description="Low complexity" evidence="1">
    <location>
        <begin position="1773"/>
        <end position="1791"/>
    </location>
</feature>
<feature type="region of interest" description="Disordered" evidence="1">
    <location>
        <begin position="770"/>
        <end position="797"/>
    </location>
</feature>
<feature type="compositionally biased region" description="Polar residues" evidence="1">
    <location>
        <begin position="1702"/>
        <end position="1722"/>
    </location>
</feature>
<dbReference type="RefSeq" id="XP_066936020.1">
    <property type="nucleotide sequence ID" value="XM_067079919.1"/>
</dbReference>
<feature type="region of interest" description="Disordered" evidence="1">
    <location>
        <begin position="1515"/>
        <end position="1662"/>
    </location>
</feature>
<feature type="compositionally biased region" description="Polar residues" evidence="1">
    <location>
        <begin position="1388"/>
        <end position="1399"/>
    </location>
</feature>
<feature type="compositionally biased region" description="Basic and acidic residues" evidence="1">
    <location>
        <begin position="1331"/>
        <end position="1351"/>
    </location>
</feature>
<evidence type="ECO:0000256" key="1">
    <source>
        <dbReference type="SAM" id="MobiDB-lite"/>
    </source>
</evidence>
<feature type="compositionally biased region" description="Basic and acidic residues" evidence="1">
    <location>
        <begin position="920"/>
        <end position="944"/>
    </location>
</feature>
<dbReference type="Gene3D" id="3.40.50.1110">
    <property type="entry name" value="SGNH hydrolase"/>
    <property type="match status" value="1"/>
</dbReference>
<dbReference type="PANTHER" id="PTHR43784:SF2">
    <property type="entry name" value="GDSL-LIKE LIPASE_ACYLHYDROLASE, PUTATIVE (AFU_ORTHOLOGUE AFUA_2G00820)-RELATED"/>
    <property type="match status" value="1"/>
</dbReference>
<reference evidence="3" key="1">
    <citation type="submission" date="2021-01" db="UniProtKB">
        <authorList>
            <consortium name="EnsemblMetazoa"/>
        </authorList>
    </citation>
    <scope>IDENTIFICATION</scope>
</reference>
<dbReference type="InterPro" id="IPR036514">
    <property type="entry name" value="SGNH_hydro_sf"/>
</dbReference>
<feature type="compositionally biased region" description="Polar residues" evidence="1">
    <location>
        <begin position="1057"/>
        <end position="1069"/>
    </location>
</feature>
<sequence>MKPIRFDFGLNLLVCLVFVNFAWVFGEYQDTILRIDQDEANILQDILPDLNFVHGIIAKHSKKENAERREKIPNKQQKQSRHSLDGHHSPSFIKEKKLLINFDGVDKDLRRETSKTRAATPNEFRLHEIDFNKLLQKLLKNDIPANEKRKIKKRTKKAKKRKQIRLSTKPKNFTQRTVTPFVNRITNHTRRRPFHNAIPKERGKKVSNLLNAAFQSVPTVLVSNRKRLIKPTDQFLVLFHKNTSMNSIGRQRITHLNNLTKIASDEFTVLDDEKKAFHKFESISEIDTDLPSTATERDKSIADLNILTGVKKSAGTDKITQYPNAEKKFALRNSKEQSFQSEQREQRPRDMIKNQAPNTNISTKANSSNFDNRANKFTESEGKEIINSIEDIGKSLSSVKSNVTDENEPIRNETNVKMLSDFSKTPSNINDTRKEFGTGNLTTPLTVKDDGKLTNESILRTMINNATNSIPPEKVTQLNSKNGSTSGIDVSLNNKSTVYTDRNREANTSSGVNPASTLSGNSTKPLAIDNSTMSTEYHYNVKSDNDNLLLVNSTKYQKNENEKFPQSVDLLKPQNQTTEGISINNSSINQPFSNYQANPTPYVVSTGGSFLENQSSENIYTNTSSDPNTRNSTSENLTINNALEPQANSSISNQTTSNLQQPPDEVGAEDHSAAQYFDKPTNEDMMAIQNLPQENLNVPLIPPALENANTKTNNAQISDPYSMDNQGGQITEPKLINNSDETLKSPTQEQMTFSTSNTTTVGANIDIPEHKANNTSSLKNSEYPMNPTAVLSPEKKTNDSFTNVEDIMELPASFNTTKTNNSSIQLQRKNIIPTPSPRDRLAREYIPMYAPTVYSEDVNDFLDGSVVPRQLKPDSRVSETTGLGQSDVASLTSFLANERMEEQTIANEAQSVTRIHPHRVTAEKKEQETPVRRDKQEHHDSMQTDDIKLLKDAINVGEKSLLNFIKNHLNQKDKTLMKLKAVEDSLESKLVGKMKHKRNITQSLDEATATLEQDSKSDSESNESDERKNLQEEANQESSKTDIEESPNKDTKVYSEPQENSDNGETKNQIKMADIKAEIQADKSELGVPSSHLETERKEEISAQNSTVPSSLDSNDNSTLLSETSKVEEGKEFSNESEEQKSQSENVKPAHDESDGSSQSPGPGESTPMVKMDRQNAGNITSLNEVVARANKVNKSNSSIQSKPHTSNMTSQAISLTGSKKSLPEEMTIETQVNQKEELHKPLPTSEQGDLEGEQIETIEIIKQKHRAPLMEEGGKQHNKVPGEVSNTTKPQPTPLPGTTITLPTEQTLANMASSDGNQLQTTLFPFVTVEVDKPPEDSGNIKKNTTDERSTTPPPTLATIVHTPISTTPQTSPATTQSTSTTPSPAMNQPTTTSQPQQLEPPKITENTNVTSASNLPETQTSINNSSNINVKLSTNETTIQKKHLSNLTLEQSNEILKNQPNDLILIPGDHKKRFYSHHGVYKDQNPDKRGKMIDNRRPIGDFVSVIDRSFEEGLDEEEEENNDKQTKTFNSNPSKLDQEKQNKVENDDNFIQEKISKKQQKGSVYTPHPDQDPPKLFTPPIASVQESSKHHIEPPLSHGSSQSNVGKKKYKDEKGDKRGMVSSQHYSSFTDDEEEEGIGYGRGGIKQHPDFEPPTSSSFETFRHDGARTLVDREEPTVSSVTGFGRGSIRKHLGKEEEPTSSPHTQKTTKALNLESQSDGKATPTIAPSRFIVYEDETPRRKKVIEQRGHGRQIMVPVLISSITTPIQPESSSIQSFASSQTPQQVPVLANPPPPVAPPQPQQPPPQGKEEVWQEEMNMEDMYWTDSPDEIENACRKQRGTNLVVRVLAFGDSLTRGYYNKGQNHHPYTGRLQSLLNRMDDKRCFIVENQGKDGDIAFGEMPKRMETLLRLSKKHYDWIIILGGTNDIYNKQHSGKRSPNELSQNIIALHNIAHHHGAHTVAITIPEVLCENNESCEDMKAIRDNVNDNIKTYALDHRQNVVLCDMAELLARNKLKNGLVAQFFEGGLHLKPRGYETMARLIFESIKESID</sequence>
<feature type="compositionally biased region" description="Basic and acidic residues" evidence="1">
    <location>
        <begin position="1039"/>
        <end position="1053"/>
    </location>
</feature>
<feature type="compositionally biased region" description="Basic and acidic residues" evidence="1">
    <location>
        <begin position="342"/>
        <end position="352"/>
    </location>
</feature>
<feature type="compositionally biased region" description="Polar residues" evidence="1">
    <location>
        <begin position="649"/>
        <end position="661"/>
    </location>
</feature>
<keyword evidence="4" id="KW-1185">Reference proteome</keyword>
<feature type="compositionally biased region" description="Basic and acidic residues" evidence="1">
    <location>
        <begin position="1073"/>
        <end position="1085"/>
    </location>
</feature>
<feature type="compositionally biased region" description="Basic and acidic residues" evidence="1">
    <location>
        <begin position="1538"/>
        <end position="1548"/>
    </location>
</feature>
<feature type="domain" description="SGNH hydrolase-type esterase" evidence="2">
    <location>
        <begin position="1851"/>
        <end position="2038"/>
    </location>
</feature>
<feature type="compositionally biased region" description="Polar residues" evidence="1">
    <location>
        <begin position="1406"/>
        <end position="1422"/>
    </location>
</feature>
<evidence type="ECO:0000313" key="3">
    <source>
        <dbReference type="EnsemblMetazoa" id="CLYHEMP023918.1"/>
    </source>
</evidence>
<protein>
    <recommendedName>
        <fullName evidence="2">SGNH hydrolase-type esterase domain-containing protein</fullName>
    </recommendedName>
</protein>
<evidence type="ECO:0000259" key="2">
    <source>
        <dbReference type="Pfam" id="PF13472"/>
    </source>
</evidence>
<dbReference type="InterPro" id="IPR013830">
    <property type="entry name" value="SGNH_hydro"/>
</dbReference>
<feature type="region of interest" description="Disordered" evidence="1">
    <location>
        <begin position="997"/>
        <end position="1253"/>
    </location>
</feature>
<feature type="compositionally biased region" description="Low complexity" evidence="1">
    <location>
        <begin position="1110"/>
        <end position="1122"/>
    </location>
</feature>
<feature type="region of interest" description="Disordered" evidence="1">
    <location>
        <begin position="502"/>
        <end position="527"/>
    </location>
</feature>
<feature type="compositionally biased region" description="Pro residues" evidence="1">
    <location>
        <begin position="1792"/>
        <end position="1809"/>
    </location>
</feature>
<feature type="region of interest" description="Disordered" evidence="1">
    <location>
        <begin position="61"/>
        <end position="89"/>
    </location>
</feature>
<feature type="compositionally biased region" description="Polar residues" evidence="1">
    <location>
        <begin position="421"/>
        <end position="430"/>
    </location>
</feature>
<feature type="compositionally biased region" description="Basic and acidic residues" evidence="1">
    <location>
        <begin position="63"/>
        <end position="73"/>
    </location>
</feature>
<feature type="compositionally biased region" description="Basic and acidic residues" evidence="1">
    <location>
        <begin position="1612"/>
        <end position="1621"/>
    </location>
</feature>
<feature type="compositionally biased region" description="Low complexity" evidence="1">
    <location>
        <begin position="1364"/>
        <end position="1387"/>
    </location>
</feature>
<evidence type="ECO:0000313" key="4">
    <source>
        <dbReference type="Proteomes" id="UP000594262"/>
    </source>
</evidence>
<organism evidence="3 4">
    <name type="scientific">Clytia hemisphaerica</name>
    <dbReference type="NCBI Taxonomy" id="252671"/>
    <lineage>
        <taxon>Eukaryota</taxon>
        <taxon>Metazoa</taxon>
        <taxon>Cnidaria</taxon>
        <taxon>Hydrozoa</taxon>
        <taxon>Hydroidolina</taxon>
        <taxon>Leptothecata</taxon>
        <taxon>Obeliida</taxon>
        <taxon>Clytiidae</taxon>
        <taxon>Clytia</taxon>
    </lineage>
</organism>
<proteinExistence type="predicted"/>
<dbReference type="EnsemblMetazoa" id="CLYHEMT023918.1">
    <property type="protein sequence ID" value="CLYHEMP023918.1"/>
    <property type="gene ID" value="CLYHEMG023918"/>
</dbReference>
<feature type="region of interest" description="Disordered" evidence="1">
    <location>
        <begin position="1331"/>
        <end position="1425"/>
    </location>
</feature>
<feature type="region of interest" description="Disordered" evidence="1">
    <location>
        <begin position="916"/>
        <end position="944"/>
    </location>
</feature>
<dbReference type="Proteomes" id="UP000594262">
    <property type="component" value="Unplaced"/>
</dbReference>
<feature type="region of interest" description="Disordered" evidence="1">
    <location>
        <begin position="649"/>
        <end position="670"/>
    </location>
</feature>
<accession>A0A7M5XJ85</accession>
<feature type="compositionally biased region" description="Polar residues" evidence="1">
    <location>
        <begin position="1193"/>
        <end position="1220"/>
    </location>
</feature>
<dbReference type="OrthoDB" id="408760at2759"/>
<dbReference type="CDD" id="cd00229">
    <property type="entry name" value="SGNH_hydrolase"/>
    <property type="match status" value="1"/>
</dbReference>
<feature type="compositionally biased region" description="Polar residues" evidence="1">
    <location>
        <begin position="355"/>
        <end position="372"/>
    </location>
</feature>
<dbReference type="SUPFAM" id="SSF52266">
    <property type="entry name" value="SGNH hydrolase"/>
    <property type="match status" value="1"/>
</dbReference>
<dbReference type="PANTHER" id="PTHR43784">
    <property type="entry name" value="GDSL-LIKE LIPASE/ACYLHYDROLASE, PUTATIVE (AFU_ORTHOLOGUE AFUA_2G00820)-RELATED"/>
    <property type="match status" value="1"/>
</dbReference>
<feature type="region of interest" description="Disordered" evidence="1">
    <location>
        <begin position="1676"/>
        <end position="1730"/>
    </location>
</feature>
<name>A0A7M5XJ85_9CNID</name>
<dbReference type="GeneID" id="136823749"/>
<feature type="compositionally biased region" description="Basic and acidic residues" evidence="1">
    <location>
        <begin position="1013"/>
        <end position="1031"/>
    </location>
</feature>
<feature type="compositionally biased region" description="Basic and acidic residues" evidence="1">
    <location>
        <begin position="1125"/>
        <end position="1154"/>
    </location>
</feature>
<feature type="region of interest" description="Disordered" evidence="1">
    <location>
        <begin position="1772"/>
        <end position="1813"/>
    </location>
</feature>
<feature type="region of interest" description="Disordered" evidence="1">
    <location>
        <begin position="330"/>
        <end position="372"/>
    </location>
</feature>
<feature type="region of interest" description="Disordered" evidence="1">
    <location>
        <begin position="421"/>
        <end position="443"/>
    </location>
</feature>
<feature type="region of interest" description="Disordered" evidence="1">
    <location>
        <begin position="1274"/>
        <end position="1302"/>
    </location>
</feature>